<dbReference type="Proteomes" id="UP000016960">
    <property type="component" value="Unassembled WGS sequence"/>
</dbReference>
<sequence>MSEAYDNMQEQYGVALFQAAELASQIVQAYLVEQSQRPLSDRRSEVPTDIDVALRLLAIVQGQ</sequence>
<keyword evidence="2" id="KW-1185">Reference proteome</keyword>
<reference evidence="1 2" key="1">
    <citation type="submission" date="2013-05" db="EMBL/GenBank/DDBJ databases">
        <title>Draft genome sequence of Rubidibacter lacunae KORDI 51-2.</title>
        <authorList>
            <person name="Choi D.H."/>
            <person name="Noh J.H."/>
            <person name="Kwon K.-K."/>
            <person name="Lee J.-H."/>
            <person name="Ryu J.-Y."/>
        </authorList>
    </citation>
    <scope>NUCLEOTIDE SEQUENCE [LARGE SCALE GENOMIC DNA]</scope>
    <source>
        <strain evidence="1 2">KORDI 51-2</strain>
    </source>
</reference>
<evidence type="ECO:0000313" key="1">
    <source>
        <dbReference type="EMBL" id="ERN40429.1"/>
    </source>
</evidence>
<name>U5DIK9_9CHRO</name>
<protein>
    <submittedName>
        <fullName evidence="1">Uncharacterized protein</fullName>
    </submittedName>
</protein>
<dbReference type="RefSeq" id="WP_022608566.1">
    <property type="nucleotide sequence ID" value="NZ_ASSJ01000076.1"/>
</dbReference>
<accession>U5DIK9</accession>
<proteinExistence type="predicted"/>
<dbReference type="AlphaFoldDB" id="U5DIK9"/>
<organism evidence="1 2">
    <name type="scientific">Rubidibacter lacunae KORDI 51-2</name>
    <dbReference type="NCBI Taxonomy" id="582515"/>
    <lineage>
        <taxon>Bacteria</taxon>
        <taxon>Bacillati</taxon>
        <taxon>Cyanobacteriota</taxon>
        <taxon>Cyanophyceae</taxon>
        <taxon>Oscillatoriophycideae</taxon>
        <taxon>Chroococcales</taxon>
        <taxon>Aphanothecaceae</taxon>
        <taxon>Rubidibacter</taxon>
    </lineage>
</organism>
<dbReference type="EMBL" id="ASSJ01000076">
    <property type="protein sequence ID" value="ERN40429.1"/>
    <property type="molecule type" value="Genomic_DNA"/>
</dbReference>
<gene>
    <name evidence="1" type="ORF">KR51_00029700</name>
</gene>
<comment type="caution">
    <text evidence="1">The sequence shown here is derived from an EMBL/GenBank/DDBJ whole genome shotgun (WGS) entry which is preliminary data.</text>
</comment>
<evidence type="ECO:0000313" key="2">
    <source>
        <dbReference type="Proteomes" id="UP000016960"/>
    </source>
</evidence>
<dbReference type="InParanoid" id="U5DIK9"/>